<evidence type="ECO:0000256" key="1">
    <source>
        <dbReference type="ARBA" id="ARBA00000824"/>
    </source>
</evidence>
<evidence type="ECO:0000259" key="20">
    <source>
        <dbReference type="PROSITE" id="PS51168"/>
    </source>
</evidence>
<dbReference type="GO" id="GO:0005737">
    <property type="term" value="C:cytoplasm"/>
    <property type="evidence" value="ECO:0007669"/>
    <property type="project" value="UniProtKB-SubCell"/>
</dbReference>
<dbReference type="PANTHER" id="PTHR21022">
    <property type="entry name" value="PREPHENATE DEHYDRATASE P PROTEIN"/>
    <property type="match status" value="1"/>
</dbReference>
<evidence type="ECO:0000256" key="17">
    <source>
        <dbReference type="ARBA" id="ARBA00031520"/>
    </source>
</evidence>
<keyword evidence="24" id="KW-1185">Reference proteome</keyword>
<evidence type="ECO:0000256" key="11">
    <source>
        <dbReference type="ARBA" id="ARBA00023141"/>
    </source>
</evidence>
<dbReference type="SUPFAM" id="SSF53850">
    <property type="entry name" value="Periplasmic binding protein-like II"/>
    <property type="match status" value="1"/>
</dbReference>
<dbReference type="PROSITE" id="PS51168">
    <property type="entry name" value="CHORISMATE_MUT_2"/>
    <property type="match status" value="1"/>
</dbReference>
<evidence type="ECO:0000259" key="22">
    <source>
        <dbReference type="PROSITE" id="PS51671"/>
    </source>
</evidence>
<dbReference type="PROSITE" id="PS51671">
    <property type="entry name" value="ACT"/>
    <property type="match status" value="1"/>
</dbReference>
<sequence length="383" mass="43182">MADEGLSKIREQMDAVDSKMVEAFLERMNVAEEIAKYKRENDIPVLDRAREREKIASLLDSVPDNRKAYLMALYNTLFEISRVEQSAANNQETPIVKKIERALEETPQLMSETAFVACQGVEGAFSEIATDKVFKHAKISFFPNFRSVFKAVDEGFCKYGMLPIENSTAGSVNEVYELMREFDFYIVKTVRLKVSQNLLAKPGTKLEDITDIYSHEKAIEQCSAFLDGLKGVKIHVAENTAMASQMVAESDSATVASIGSANAAEIYNLEFVAKSIEDNSANYTRFACISKDLEIYPGADKTSLSIVTKNESGSLYKVLARFNTLEINLSKLESKTIPNRDFDYMFYFDVDCSVYAPEFKRLMSSLDDVVEEYRYLGSYSEIM</sequence>
<feature type="domain" description="Chorismate mutase" evidence="20">
    <location>
        <begin position="1"/>
        <end position="89"/>
    </location>
</feature>
<dbReference type="InterPro" id="IPR036979">
    <property type="entry name" value="CM_dom_sf"/>
</dbReference>
<keyword evidence="15" id="KW-0511">Multifunctional enzyme</keyword>
<evidence type="ECO:0000256" key="8">
    <source>
        <dbReference type="ARBA" id="ARBA00021872"/>
    </source>
</evidence>
<dbReference type="Gene3D" id="3.30.70.260">
    <property type="match status" value="1"/>
</dbReference>
<dbReference type="Gene3D" id="1.20.59.10">
    <property type="entry name" value="Chorismate mutase"/>
    <property type="match status" value="1"/>
</dbReference>
<comment type="subcellular location">
    <subcellularLocation>
        <location evidence="3">Cytoplasm</location>
    </subcellularLocation>
</comment>
<dbReference type="Proteomes" id="UP001168575">
    <property type="component" value="Unassembled WGS sequence"/>
</dbReference>
<dbReference type="PANTHER" id="PTHR21022:SF19">
    <property type="entry name" value="PREPHENATE DEHYDRATASE-RELATED"/>
    <property type="match status" value="1"/>
</dbReference>
<dbReference type="SUPFAM" id="SSF55021">
    <property type="entry name" value="ACT-like"/>
    <property type="match status" value="1"/>
</dbReference>
<evidence type="ECO:0000256" key="5">
    <source>
        <dbReference type="ARBA" id="ARBA00004817"/>
    </source>
</evidence>
<comment type="catalytic activity">
    <reaction evidence="1">
        <text>chorismate = prephenate</text>
        <dbReference type="Rhea" id="RHEA:13897"/>
        <dbReference type="ChEBI" id="CHEBI:29748"/>
        <dbReference type="ChEBI" id="CHEBI:29934"/>
        <dbReference type="EC" id="5.4.99.5"/>
    </reaction>
</comment>
<dbReference type="GO" id="GO:0004106">
    <property type="term" value="F:chorismate mutase activity"/>
    <property type="evidence" value="ECO:0007669"/>
    <property type="project" value="UniProtKB-EC"/>
</dbReference>
<dbReference type="InterPro" id="IPR045865">
    <property type="entry name" value="ACT-like_dom_sf"/>
</dbReference>
<comment type="function">
    <text evidence="2">Catalyzes the Claisen rearrangement of chorismate to prephenate and the decarboxylation/dehydration of prephenate to phenylpyruvate.</text>
</comment>
<keyword evidence="12" id="KW-0584">Phenylalanine biosynthesis</keyword>
<dbReference type="GO" id="GO:0004664">
    <property type="term" value="F:prephenate dehydratase activity"/>
    <property type="evidence" value="ECO:0007669"/>
    <property type="project" value="UniProtKB-EC"/>
</dbReference>
<dbReference type="GO" id="GO:0046417">
    <property type="term" value="P:chorismate metabolic process"/>
    <property type="evidence" value="ECO:0007669"/>
    <property type="project" value="InterPro"/>
</dbReference>
<dbReference type="InterPro" id="IPR008242">
    <property type="entry name" value="Chor_mutase/pphenate_deHydtase"/>
</dbReference>
<protein>
    <recommendedName>
        <fullName evidence="7">Bifunctional chorismate mutase/prephenate dehydratase</fullName>
        <ecNumber evidence="6">4.2.1.51</ecNumber>
    </recommendedName>
    <alternativeName>
        <fullName evidence="17">Chorismate mutase-prephenate dehydratase</fullName>
    </alternativeName>
    <alternativeName>
        <fullName evidence="8">Prephenate dehydratase</fullName>
    </alternativeName>
    <alternativeName>
        <fullName evidence="16">p-protein</fullName>
    </alternativeName>
</protein>
<evidence type="ECO:0000256" key="3">
    <source>
        <dbReference type="ARBA" id="ARBA00004496"/>
    </source>
</evidence>
<gene>
    <name evidence="23" type="ORF">Q3982_01520</name>
</gene>
<dbReference type="InterPro" id="IPR002912">
    <property type="entry name" value="ACT_dom"/>
</dbReference>
<keyword evidence="11" id="KW-0057">Aromatic amino acid biosynthesis</keyword>
<comment type="pathway">
    <text evidence="4">Amino-acid biosynthesis; L-phenylalanine biosynthesis; phenylpyruvate from prephenate: step 1/1.</text>
</comment>
<dbReference type="SMART" id="SM00830">
    <property type="entry name" value="CM_2"/>
    <property type="match status" value="1"/>
</dbReference>
<dbReference type="EC" id="4.2.1.51" evidence="6"/>
<dbReference type="AlphaFoldDB" id="A0AA43RGD2"/>
<keyword evidence="13" id="KW-0413">Isomerase</keyword>
<evidence type="ECO:0000256" key="10">
    <source>
        <dbReference type="ARBA" id="ARBA00022605"/>
    </source>
</evidence>
<proteinExistence type="predicted"/>
<dbReference type="SUPFAM" id="SSF48600">
    <property type="entry name" value="Chorismate mutase II"/>
    <property type="match status" value="1"/>
</dbReference>
<organism evidence="23 24">
    <name type="scientific">Phoenicibacter congonensis</name>
    <dbReference type="NCBI Taxonomy" id="1944646"/>
    <lineage>
        <taxon>Bacteria</taxon>
        <taxon>Bacillati</taxon>
        <taxon>Actinomycetota</taxon>
        <taxon>Coriobacteriia</taxon>
        <taxon>Eggerthellales</taxon>
        <taxon>Eggerthellaceae</taxon>
        <taxon>Phoenicibacter</taxon>
    </lineage>
</organism>
<dbReference type="GO" id="GO:0009094">
    <property type="term" value="P:L-phenylalanine biosynthetic process"/>
    <property type="evidence" value="ECO:0007669"/>
    <property type="project" value="UniProtKB-KW"/>
</dbReference>
<evidence type="ECO:0000313" key="23">
    <source>
        <dbReference type="EMBL" id="MDO4841342.1"/>
    </source>
</evidence>
<feature type="domain" description="Prephenate dehydratase" evidence="21">
    <location>
        <begin position="115"/>
        <end position="291"/>
    </location>
</feature>
<keyword evidence="10" id="KW-0028">Amino-acid biosynthesis</keyword>
<dbReference type="InterPro" id="IPR002701">
    <property type="entry name" value="CM_II_prokaryot"/>
</dbReference>
<evidence type="ECO:0000256" key="18">
    <source>
        <dbReference type="ARBA" id="ARBA00047848"/>
    </source>
</evidence>
<evidence type="ECO:0000256" key="9">
    <source>
        <dbReference type="ARBA" id="ARBA00022490"/>
    </source>
</evidence>
<evidence type="ECO:0000256" key="14">
    <source>
        <dbReference type="ARBA" id="ARBA00023239"/>
    </source>
</evidence>
<dbReference type="CDD" id="cd13631">
    <property type="entry name" value="PBP2_Ct-PDT_like"/>
    <property type="match status" value="1"/>
</dbReference>
<evidence type="ECO:0000313" key="24">
    <source>
        <dbReference type="Proteomes" id="UP001168575"/>
    </source>
</evidence>
<keyword evidence="14" id="KW-0456">Lyase</keyword>
<evidence type="ECO:0000256" key="7">
    <source>
        <dbReference type="ARBA" id="ARBA00014401"/>
    </source>
</evidence>
<evidence type="ECO:0000256" key="16">
    <source>
        <dbReference type="ARBA" id="ARBA00031175"/>
    </source>
</evidence>
<dbReference type="EMBL" id="JAUMVS010000012">
    <property type="protein sequence ID" value="MDO4841342.1"/>
    <property type="molecule type" value="Genomic_DNA"/>
</dbReference>
<comment type="catalytic activity">
    <reaction evidence="18">
        <text>prephenate + H(+) = 3-phenylpyruvate + CO2 + H2O</text>
        <dbReference type="Rhea" id="RHEA:21648"/>
        <dbReference type="ChEBI" id="CHEBI:15377"/>
        <dbReference type="ChEBI" id="CHEBI:15378"/>
        <dbReference type="ChEBI" id="CHEBI:16526"/>
        <dbReference type="ChEBI" id="CHEBI:18005"/>
        <dbReference type="ChEBI" id="CHEBI:29934"/>
        <dbReference type="EC" id="4.2.1.51"/>
    </reaction>
</comment>
<evidence type="ECO:0000256" key="2">
    <source>
        <dbReference type="ARBA" id="ARBA00002364"/>
    </source>
</evidence>
<dbReference type="InterPro" id="IPR001086">
    <property type="entry name" value="Preph_deHydtase"/>
</dbReference>
<keyword evidence="9" id="KW-0963">Cytoplasm</keyword>
<dbReference type="PIRSF" id="PIRSF001500">
    <property type="entry name" value="Chor_mut_pdt_Ppr"/>
    <property type="match status" value="1"/>
</dbReference>
<evidence type="ECO:0000259" key="21">
    <source>
        <dbReference type="PROSITE" id="PS51171"/>
    </source>
</evidence>
<evidence type="ECO:0000256" key="6">
    <source>
        <dbReference type="ARBA" id="ARBA00013147"/>
    </source>
</evidence>
<evidence type="ECO:0000256" key="4">
    <source>
        <dbReference type="ARBA" id="ARBA00004741"/>
    </source>
</evidence>
<evidence type="ECO:0000256" key="12">
    <source>
        <dbReference type="ARBA" id="ARBA00023222"/>
    </source>
</evidence>
<comment type="caution">
    <text evidence="23">The sequence shown here is derived from an EMBL/GenBank/DDBJ whole genome shotgun (WGS) entry which is preliminary data.</text>
</comment>
<name>A0AA43RGD2_9ACTN</name>
<dbReference type="PROSITE" id="PS51171">
    <property type="entry name" value="PREPHENATE_DEHYDR_3"/>
    <property type="match status" value="1"/>
</dbReference>
<feature type="site" description="Essential for prephenate dehydratase activity" evidence="19">
    <location>
        <position position="284"/>
    </location>
</feature>
<accession>A0AA43RGD2</accession>
<evidence type="ECO:0000256" key="19">
    <source>
        <dbReference type="PIRSR" id="PIRSR001500-2"/>
    </source>
</evidence>
<evidence type="ECO:0000256" key="13">
    <source>
        <dbReference type="ARBA" id="ARBA00023235"/>
    </source>
</evidence>
<comment type="pathway">
    <text evidence="5">Metabolic intermediate biosynthesis; prephenate biosynthesis; prephenate from chorismate: step 1/1.</text>
</comment>
<dbReference type="Gene3D" id="3.40.190.10">
    <property type="entry name" value="Periplasmic binding protein-like II"/>
    <property type="match status" value="2"/>
</dbReference>
<dbReference type="Pfam" id="PF00800">
    <property type="entry name" value="PDT"/>
    <property type="match status" value="1"/>
</dbReference>
<evidence type="ECO:0000256" key="15">
    <source>
        <dbReference type="ARBA" id="ARBA00023268"/>
    </source>
</evidence>
<dbReference type="Pfam" id="PF01817">
    <property type="entry name" value="CM_2"/>
    <property type="match status" value="1"/>
</dbReference>
<reference evidence="23" key="1">
    <citation type="submission" date="2023-07" db="EMBL/GenBank/DDBJ databases">
        <title>Between Cages and Wild: Unraveling the Impact of Captivity on Animal Microbiomes and Antimicrobial Resistance.</title>
        <authorList>
            <person name="Schmartz G.P."/>
            <person name="Rehner J."/>
            <person name="Schuff M.J."/>
            <person name="Becker S.L."/>
            <person name="Kravczyk M."/>
            <person name="Gurevich A."/>
            <person name="Francke R."/>
            <person name="Mueller R."/>
            <person name="Keller V."/>
            <person name="Keller A."/>
        </authorList>
    </citation>
    <scope>NUCLEOTIDE SEQUENCE</scope>
    <source>
        <strain evidence="23">S12M_St_49</strain>
    </source>
</reference>
<feature type="domain" description="ACT" evidence="22">
    <location>
        <begin position="303"/>
        <end position="380"/>
    </location>
</feature>
<dbReference type="InterPro" id="IPR036263">
    <property type="entry name" value="Chorismate_II_sf"/>
</dbReference>
<dbReference type="CDD" id="cd04905">
    <property type="entry name" value="ACT_CM-PDT"/>
    <property type="match status" value="1"/>
</dbReference>